<accession>A0A4C1SQI5</accession>
<gene>
    <name evidence="2" type="ORF">EVAR_14034_1</name>
</gene>
<evidence type="ECO:0000313" key="3">
    <source>
        <dbReference type="Proteomes" id="UP000299102"/>
    </source>
</evidence>
<dbReference type="EMBL" id="BGZK01003745">
    <property type="protein sequence ID" value="GBP04224.1"/>
    <property type="molecule type" value="Genomic_DNA"/>
</dbReference>
<organism evidence="2 3">
    <name type="scientific">Eumeta variegata</name>
    <name type="common">Bagworm moth</name>
    <name type="synonym">Eumeta japonica</name>
    <dbReference type="NCBI Taxonomy" id="151549"/>
    <lineage>
        <taxon>Eukaryota</taxon>
        <taxon>Metazoa</taxon>
        <taxon>Ecdysozoa</taxon>
        <taxon>Arthropoda</taxon>
        <taxon>Hexapoda</taxon>
        <taxon>Insecta</taxon>
        <taxon>Pterygota</taxon>
        <taxon>Neoptera</taxon>
        <taxon>Endopterygota</taxon>
        <taxon>Lepidoptera</taxon>
        <taxon>Glossata</taxon>
        <taxon>Ditrysia</taxon>
        <taxon>Tineoidea</taxon>
        <taxon>Psychidae</taxon>
        <taxon>Oiketicinae</taxon>
        <taxon>Eumeta</taxon>
    </lineage>
</organism>
<keyword evidence="3" id="KW-1185">Reference proteome</keyword>
<dbReference type="AlphaFoldDB" id="A0A4C1SQI5"/>
<feature type="transmembrane region" description="Helical" evidence="1">
    <location>
        <begin position="52"/>
        <end position="75"/>
    </location>
</feature>
<comment type="caution">
    <text evidence="2">The sequence shown here is derived from an EMBL/GenBank/DDBJ whole genome shotgun (WGS) entry which is preliminary data.</text>
</comment>
<protein>
    <submittedName>
        <fullName evidence="2">Uncharacterized protein</fullName>
    </submittedName>
</protein>
<reference evidence="2 3" key="1">
    <citation type="journal article" date="2019" name="Commun. Biol.">
        <title>The bagworm genome reveals a unique fibroin gene that provides high tensile strength.</title>
        <authorList>
            <person name="Kono N."/>
            <person name="Nakamura H."/>
            <person name="Ohtoshi R."/>
            <person name="Tomita M."/>
            <person name="Numata K."/>
            <person name="Arakawa K."/>
        </authorList>
    </citation>
    <scope>NUCLEOTIDE SEQUENCE [LARGE SCALE GENOMIC DNA]</scope>
</reference>
<keyword evidence="1" id="KW-0472">Membrane</keyword>
<name>A0A4C1SQI5_EUMVA</name>
<dbReference type="Proteomes" id="UP000299102">
    <property type="component" value="Unassembled WGS sequence"/>
</dbReference>
<keyword evidence="1" id="KW-1133">Transmembrane helix</keyword>
<evidence type="ECO:0000256" key="1">
    <source>
        <dbReference type="SAM" id="Phobius"/>
    </source>
</evidence>
<keyword evidence="1" id="KW-0812">Transmembrane</keyword>
<proteinExistence type="predicted"/>
<evidence type="ECO:0000313" key="2">
    <source>
        <dbReference type="EMBL" id="GBP04224.1"/>
    </source>
</evidence>
<sequence>MLTKAKKLQLLITCVRNHARNSAVVVPAYDVMRRFSSPPFLLLPVLISRYCYAFATNFIVAVSCVSLLAQILFTVNDSGSVLFRAETREETEFFFHFGERRNSWPGASYRCD</sequence>